<protein>
    <recommendedName>
        <fullName evidence="4">Farnesyl diphosphate synthase</fullName>
        <ecNumber evidence="3">2.5.1.10</ecNumber>
    </recommendedName>
    <alternativeName>
        <fullName evidence="10">(2E,6E)-farnesyl diphosphate synthase</fullName>
    </alternativeName>
    <alternativeName>
        <fullName evidence="9">Geranyltranstransferase</fullName>
    </alternativeName>
</protein>
<evidence type="ECO:0000256" key="4">
    <source>
        <dbReference type="ARBA" id="ARBA00015100"/>
    </source>
</evidence>
<evidence type="ECO:0000256" key="9">
    <source>
        <dbReference type="ARBA" id="ARBA00032380"/>
    </source>
</evidence>
<dbReference type="OrthoDB" id="9805316at2"/>
<dbReference type="HOGENOM" id="CLU_014015_0_0_9"/>
<evidence type="ECO:0000256" key="3">
    <source>
        <dbReference type="ARBA" id="ARBA00012439"/>
    </source>
</evidence>
<keyword evidence="8" id="KW-0414">Isoprene biosynthesis</keyword>
<reference evidence="13 14" key="1">
    <citation type="submission" date="2010-08" db="EMBL/GenBank/DDBJ databases">
        <authorList>
            <person name="Weinstock G."/>
            <person name="Sodergren E."/>
            <person name="Clifton S."/>
            <person name="Fulton L."/>
            <person name="Fulton B."/>
            <person name="Courtney L."/>
            <person name="Fronick C."/>
            <person name="Harrison M."/>
            <person name="Strong C."/>
            <person name="Farmer C."/>
            <person name="Delahaunty K."/>
            <person name="Markovic C."/>
            <person name="Hall O."/>
            <person name="Minx P."/>
            <person name="Tomlinson C."/>
            <person name="Mitreva M."/>
            <person name="Hou S."/>
            <person name="Chen J."/>
            <person name="Wollam A."/>
            <person name="Pepin K.H."/>
            <person name="Johnson M."/>
            <person name="Bhonagiri V."/>
            <person name="Zhang X."/>
            <person name="Suruliraj S."/>
            <person name="Warren W."/>
            <person name="Chinwalla A."/>
            <person name="Mardis E.R."/>
            <person name="Wilson R.K."/>
        </authorList>
    </citation>
    <scope>NUCLEOTIDE SEQUENCE [LARGE SCALE GENOMIC DNA]</scope>
    <source>
        <strain evidence="13 14">F0359</strain>
    </source>
</reference>
<dbReference type="GO" id="GO:0005737">
    <property type="term" value="C:cytoplasm"/>
    <property type="evidence" value="ECO:0007669"/>
    <property type="project" value="UniProtKB-ARBA"/>
</dbReference>
<dbReference type="InterPro" id="IPR053378">
    <property type="entry name" value="Prenyl_diphosphate_synthase"/>
</dbReference>
<dbReference type="InterPro" id="IPR000092">
    <property type="entry name" value="Polyprenyl_synt"/>
</dbReference>
<proteinExistence type="inferred from homology"/>
<dbReference type="Gene3D" id="1.10.600.10">
    <property type="entry name" value="Farnesyl Diphosphate Synthase"/>
    <property type="match status" value="1"/>
</dbReference>
<dbReference type="GO" id="GO:0004337">
    <property type="term" value="F:(2E,6E)-farnesyl diphosphate synthase activity"/>
    <property type="evidence" value="ECO:0007669"/>
    <property type="project" value="UniProtKB-EC"/>
</dbReference>
<dbReference type="eggNOG" id="COG0142">
    <property type="taxonomic scope" value="Bacteria"/>
</dbReference>
<accession>E2ZE97</accession>
<dbReference type="CDD" id="cd00685">
    <property type="entry name" value="Trans_IPPS_HT"/>
    <property type="match status" value="1"/>
</dbReference>
<dbReference type="Pfam" id="PF00348">
    <property type="entry name" value="polyprenyl_synt"/>
    <property type="match status" value="1"/>
</dbReference>
<dbReference type="SFLD" id="SFLDS00005">
    <property type="entry name" value="Isoprenoid_Synthase_Type_I"/>
    <property type="match status" value="1"/>
</dbReference>
<dbReference type="PROSITE" id="PS00444">
    <property type="entry name" value="POLYPRENYL_SYNTHASE_2"/>
    <property type="match status" value="1"/>
</dbReference>
<dbReference type="FunFam" id="1.10.600.10:FF:000001">
    <property type="entry name" value="Geranylgeranyl diphosphate synthase"/>
    <property type="match status" value="1"/>
</dbReference>
<evidence type="ECO:0000256" key="5">
    <source>
        <dbReference type="ARBA" id="ARBA00022679"/>
    </source>
</evidence>
<dbReference type="RefSeq" id="WP_006943206.1">
    <property type="nucleotide sequence ID" value="NZ_GL538212.1"/>
</dbReference>
<dbReference type="InterPro" id="IPR008949">
    <property type="entry name" value="Isoprenoid_synthase_dom_sf"/>
</dbReference>
<evidence type="ECO:0000256" key="10">
    <source>
        <dbReference type="ARBA" id="ARBA00032873"/>
    </source>
</evidence>
<dbReference type="PANTHER" id="PTHR43281">
    <property type="entry name" value="FARNESYL DIPHOSPHATE SYNTHASE"/>
    <property type="match status" value="1"/>
</dbReference>
<dbReference type="SFLD" id="SFLDG01017">
    <property type="entry name" value="Polyprenyl_Transferase_Like"/>
    <property type="match status" value="1"/>
</dbReference>
<keyword evidence="14" id="KW-1185">Reference proteome</keyword>
<keyword evidence="6" id="KW-0479">Metal-binding</keyword>
<evidence type="ECO:0000256" key="11">
    <source>
        <dbReference type="ARBA" id="ARBA00049399"/>
    </source>
</evidence>
<dbReference type="NCBIfam" id="NF045485">
    <property type="entry name" value="FPPsyn"/>
    <property type="match status" value="1"/>
</dbReference>
<keyword evidence="5 12" id="KW-0808">Transferase</keyword>
<dbReference type="PROSITE" id="PS00723">
    <property type="entry name" value="POLYPRENYL_SYNTHASE_1"/>
    <property type="match status" value="1"/>
</dbReference>
<comment type="cofactor">
    <cofactor evidence="1">
        <name>Mg(2+)</name>
        <dbReference type="ChEBI" id="CHEBI:18420"/>
    </cofactor>
</comment>
<sequence length="293" mass="31876">MSFRTSLESRKKRIDTRLAELLQTSTPEFSGLYEAMNYSLNAGGKRIRPVLFLAVLEAAGTDPDAFLDLACALECVHSYSLIHDDLPAMDNDDFRRGKPTNHKVYGDGTAVLAGDGLLTYAFELMAAQSAAPAHKILQAIRIFAHAAGPAGMVGGQYFDLQSEGGVPTRAAMELMHRSKTGVIFTAIVQMAALLAGVRNETMKALTTYGDQLGLAFQITDDILDVVGSEKEMGKPVGSDEKNHKTTYVSLLGVEGAREEAKQTTARALAALQEFDENAEFLRQLVIYLEQRVQ</sequence>
<dbReference type="EMBL" id="AECS01000049">
    <property type="protein sequence ID" value="EFQ03371.1"/>
    <property type="molecule type" value="Genomic_DNA"/>
</dbReference>
<evidence type="ECO:0000313" key="13">
    <source>
        <dbReference type="EMBL" id="EFQ03371.1"/>
    </source>
</evidence>
<dbReference type="PANTHER" id="PTHR43281:SF1">
    <property type="entry name" value="FARNESYL DIPHOSPHATE SYNTHASE"/>
    <property type="match status" value="1"/>
</dbReference>
<evidence type="ECO:0000256" key="12">
    <source>
        <dbReference type="RuleBase" id="RU004466"/>
    </source>
</evidence>
<keyword evidence="7" id="KW-0460">Magnesium</keyword>
<evidence type="ECO:0000256" key="7">
    <source>
        <dbReference type="ARBA" id="ARBA00022842"/>
    </source>
</evidence>
<comment type="catalytic activity">
    <reaction evidence="11">
        <text>isopentenyl diphosphate + (2E)-geranyl diphosphate = (2E,6E)-farnesyl diphosphate + diphosphate</text>
        <dbReference type="Rhea" id="RHEA:19361"/>
        <dbReference type="ChEBI" id="CHEBI:33019"/>
        <dbReference type="ChEBI" id="CHEBI:58057"/>
        <dbReference type="ChEBI" id="CHEBI:128769"/>
        <dbReference type="ChEBI" id="CHEBI:175763"/>
        <dbReference type="EC" id="2.5.1.10"/>
    </reaction>
</comment>
<dbReference type="InterPro" id="IPR033749">
    <property type="entry name" value="Polyprenyl_synt_CS"/>
</dbReference>
<comment type="caution">
    <text evidence="13">The sequence shown here is derived from an EMBL/GenBank/DDBJ whole genome shotgun (WGS) entry which is preliminary data.</text>
</comment>
<evidence type="ECO:0000313" key="14">
    <source>
        <dbReference type="Proteomes" id="UP000003195"/>
    </source>
</evidence>
<dbReference type="GO" id="GO:0016114">
    <property type="term" value="P:terpenoid biosynthetic process"/>
    <property type="evidence" value="ECO:0007669"/>
    <property type="project" value="UniProtKB-ARBA"/>
</dbReference>
<dbReference type="GO" id="GO:0046872">
    <property type="term" value="F:metal ion binding"/>
    <property type="evidence" value="ECO:0007669"/>
    <property type="project" value="UniProtKB-KW"/>
</dbReference>
<evidence type="ECO:0000256" key="8">
    <source>
        <dbReference type="ARBA" id="ARBA00023229"/>
    </source>
</evidence>
<dbReference type="SUPFAM" id="SSF48576">
    <property type="entry name" value="Terpenoid synthases"/>
    <property type="match status" value="1"/>
</dbReference>
<evidence type="ECO:0000256" key="6">
    <source>
        <dbReference type="ARBA" id="ARBA00022723"/>
    </source>
</evidence>
<organism evidence="13 14">
    <name type="scientific">Megasphaera micronuciformis F0359</name>
    <dbReference type="NCBI Taxonomy" id="706434"/>
    <lineage>
        <taxon>Bacteria</taxon>
        <taxon>Bacillati</taxon>
        <taxon>Bacillota</taxon>
        <taxon>Negativicutes</taxon>
        <taxon>Veillonellales</taxon>
        <taxon>Veillonellaceae</taxon>
        <taxon>Megasphaera</taxon>
    </lineage>
</organism>
<evidence type="ECO:0000256" key="1">
    <source>
        <dbReference type="ARBA" id="ARBA00001946"/>
    </source>
</evidence>
<dbReference type="STRING" id="706434.HMPREF9429_01799"/>
<gene>
    <name evidence="13" type="ORF">HMPREF9429_01799</name>
</gene>
<dbReference type="AlphaFoldDB" id="E2ZE97"/>
<evidence type="ECO:0000256" key="2">
    <source>
        <dbReference type="ARBA" id="ARBA00006706"/>
    </source>
</evidence>
<comment type="similarity">
    <text evidence="2 12">Belongs to the FPP/GGPP synthase family.</text>
</comment>
<name>E2ZE97_9FIRM</name>
<dbReference type="Proteomes" id="UP000003195">
    <property type="component" value="Unassembled WGS sequence"/>
</dbReference>
<dbReference type="EC" id="2.5.1.10" evidence="3"/>